<organism evidence="2 3">
    <name type="scientific">Helianthus annuus</name>
    <name type="common">Common sunflower</name>
    <dbReference type="NCBI Taxonomy" id="4232"/>
    <lineage>
        <taxon>Eukaryota</taxon>
        <taxon>Viridiplantae</taxon>
        <taxon>Streptophyta</taxon>
        <taxon>Embryophyta</taxon>
        <taxon>Tracheophyta</taxon>
        <taxon>Spermatophyta</taxon>
        <taxon>Magnoliopsida</taxon>
        <taxon>eudicotyledons</taxon>
        <taxon>Gunneridae</taxon>
        <taxon>Pentapetalae</taxon>
        <taxon>asterids</taxon>
        <taxon>campanulids</taxon>
        <taxon>Asterales</taxon>
        <taxon>Asteraceae</taxon>
        <taxon>Asteroideae</taxon>
        <taxon>Heliantheae alliance</taxon>
        <taxon>Heliantheae</taxon>
        <taxon>Helianthus</taxon>
    </lineage>
</organism>
<sequence>MNYILQRKESLLKLTSSQKKTRKKVTPDSVVYQTEKQLKGLGDKVPAYVKEKLEAKLGELKVAISDGCFGLVCRLLRFGIGLRRFCWDRLITRLELICGLSVVFSLKCEEDKLCFLVIRSSNNYFIYSGYSEYQQRRCGQVSAA</sequence>
<dbReference type="STRING" id="4232.A0A251URG0"/>
<protein>
    <submittedName>
        <fullName evidence="1">Heat shock protein 70 family</fullName>
    </submittedName>
    <submittedName>
        <fullName evidence="2">Putative heat shock protein 70kD, C-terminal domain-containing protein</fullName>
    </submittedName>
</protein>
<gene>
    <name evidence="2" type="ORF">HannXRQ_Chr05g0141871</name>
    <name evidence="1" type="ORF">HanXRQr2_Chr05g0208741</name>
</gene>
<proteinExistence type="predicted"/>
<dbReference type="InParanoid" id="A0A251URG0"/>
<accession>A0A251URG0</accession>
<reference evidence="1 3" key="1">
    <citation type="journal article" date="2017" name="Nature">
        <title>The sunflower genome provides insights into oil metabolism, flowering and Asterid evolution.</title>
        <authorList>
            <person name="Badouin H."/>
            <person name="Gouzy J."/>
            <person name="Grassa C.J."/>
            <person name="Murat F."/>
            <person name="Staton S.E."/>
            <person name="Cottret L."/>
            <person name="Lelandais-Briere C."/>
            <person name="Owens G.L."/>
            <person name="Carrere S."/>
            <person name="Mayjonade B."/>
            <person name="Legrand L."/>
            <person name="Gill N."/>
            <person name="Kane N.C."/>
            <person name="Bowers J.E."/>
            <person name="Hubner S."/>
            <person name="Bellec A."/>
            <person name="Berard A."/>
            <person name="Berges H."/>
            <person name="Blanchet N."/>
            <person name="Boniface M.C."/>
            <person name="Brunel D."/>
            <person name="Catrice O."/>
            <person name="Chaidir N."/>
            <person name="Claudel C."/>
            <person name="Donnadieu C."/>
            <person name="Faraut T."/>
            <person name="Fievet G."/>
            <person name="Helmstetter N."/>
            <person name="King M."/>
            <person name="Knapp S.J."/>
            <person name="Lai Z."/>
            <person name="Le Paslier M.C."/>
            <person name="Lippi Y."/>
            <person name="Lorenzon L."/>
            <person name="Mandel J.R."/>
            <person name="Marage G."/>
            <person name="Marchand G."/>
            <person name="Marquand E."/>
            <person name="Bret-Mestries E."/>
            <person name="Morien E."/>
            <person name="Nambeesan S."/>
            <person name="Nguyen T."/>
            <person name="Pegot-Espagnet P."/>
            <person name="Pouilly N."/>
            <person name="Raftis F."/>
            <person name="Sallet E."/>
            <person name="Schiex T."/>
            <person name="Thomas J."/>
            <person name="Vandecasteele C."/>
            <person name="Vares D."/>
            <person name="Vear F."/>
            <person name="Vautrin S."/>
            <person name="Crespi M."/>
            <person name="Mangin B."/>
            <person name="Burke J.M."/>
            <person name="Salse J."/>
            <person name="Munos S."/>
            <person name="Vincourt P."/>
            <person name="Rieseberg L.H."/>
            <person name="Langlade N.B."/>
        </authorList>
    </citation>
    <scope>NUCLEOTIDE SEQUENCE [LARGE SCALE GENOMIC DNA]</scope>
    <source>
        <strain evidence="3">cv. SF193</strain>
        <tissue evidence="1">Leaves</tissue>
    </source>
</reference>
<reference evidence="2" key="2">
    <citation type="submission" date="2017-02" db="EMBL/GenBank/DDBJ databases">
        <title>Sunflower complete genome.</title>
        <authorList>
            <person name="Langlade N."/>
            <person name="Munos S."/>
        </authorList>
    </citation>
    <scope>NUCLEOTIDE SEQUENCE [LARGE SCALE GENOMIC DNA]</scope>
    <source>
        <tissue evidence="2">Leaves</tissue>
    </source>
</reference>
<dbReference type="Gramene" id="mRNA:HanXRQr2_Chr05g0208741">
    <property type="protein sequence ID" value="mRNA:HanXRQr2_Chr05g0208741"/>
    <property type="gene ID" value="HanXRQr2_Chr05g0208741"/>
</dbReference>
<dbReference type="AlphaFoldDB" id="A0A251URG0"/>
<dbReference type="Gene3D" id="1.20.1270.10">
    <property type="match status" value="1"/>
</dbReference>
<dbReference type="EMBL" id="MNCJ02000320">
    <property type="protein sequence ID" value="KAF5805390.1"/>
    <property type="molecule type" value="Genomic_DNA"/>
</dbReference>
<reference evidence="1" key="3">
    <citation type="submission" date="2020-06" db="EMBL/GenBank/DDBJ databases">
        <title>Helianthus annuus Genome sequencing and assembly Release 2.</title>
        <authorList>
            <person name="Gouzy J."/>
            <person name="Langlade N."/>
            <person name="Munos S."/>
        </authorList>
    </citation>
    <scope>NUCLEOTIDE SEQUENCE</scope>
    <source>
        <tissue evidence="1">Leaves</tissue>
    </source>
</reference>
<evidence type="ECO:0000313" key="3">
    <source>
        <dbReference type="Proteomes" id="UP000215914"/>
    </source>
</evidence>
<dbReference type="InterPro" id="IPR029048">
    <property type="entry name" value="HSP70_C_sf"/>
</dbReference>
<keyword evidence="3" id="KW-1185">Reference proteome</keyword>
<name>A0A251URG0_HELAN</name>
<dbReference type="EMBL" id="CM007894">
    <property type="protein sequence ID" value="OTG24911.1"/>
    <property type="molecule type" value="Genomic_DNA"/>
</dbReference>
<evidence type="ECO:0000313" key="2">
    <source>
        <dbReference type="EMBL" id="OTG24911.1"/>
    </source>
</evidence>
<evidence type="ECO:0000313" key="1">
    <source>
        <dbReference type="EMBL" id="KAF5805390.1"/>
    </source>
</evidence>
<dbReference type="Proteomes" id="UP000215914">
    <property type="component" value="Chromosome 5"/>
</dbReference>
<keyword evidence="2" id="KW-0346">Stress response</keyword>